<keyword evidence="3 5" id="KW-1133">Transmembrane helix</keyword>
<name>A0ABN1G2E9_9ACTN</name>
<dbReference type="Pfam" id="PF25129">
    <property type="entry name" value="Pyr4-TMTC"/>
    <property type="match status" value="1"/>
</dbReference>
<feature type="transmembrane region" description="Helical" evidence="5">
    <location>
        <begin position="155"/>
        <end position="173"/>
    </location>
</feature>
<comment type="caution">
    <text evidence="6">The sequence shown here is derived from an EMBL/GenBank/DDBJ whole genome shotgun (WGS) entry which is preliminary data.</text>
</comment>
<dbReference type="InterPro" id="IPR039020">
    <property type="entry name" value="PaxB-like"/>
</dbReference>
<feature type="transmembrane region" description="Helical" evidence="5">
    <location>
        <begin position="185"/>
        <end position="201"/>
    </location>
</feature>
<evidence type="ECO:0000256" key="5">
    <source>
        <dbReference type="SAM" id="Phobius"/>
    </source>
</evidence>
<feature type="transmembrane region" description="Helical" evidence="5">
    <location>
        <begin position="54"/>
        <end position="74"/>
    </location>
</feature>
<dbReference type="EMBL" id="BAAAHE010000001">
    <property type="protein sequence ID" value="GAA0602778.1"/>
    <property type="molecule type" value="Genomic_DNA"/>
</dbReference>
<keyword evidence="7" id="KW-1185">Reference proteome</keyword>
<evidence type="ECO:0000256" key="3">
    <source>
        <dbReference type="ARBA" id="ARBA00022989"/>
    </source>
</evidence>
<evidence type="ECO:0000313" key="6">
    <source>
        <dbReference type="EMBL" id="GAA0602778.1"/>
    </source>
</evidence>
<accession>A0ABN1G2E9</accession>
<evidence type="ECO:0000256" key="1">
    <source>
        <dbReference type="ARBA" id="ARBA00004141"/>
    </source>
</evidence>
<evidence type="ECO:0000313" key="7">
    <source>
        <dbReference type="Proteomes" id="UP001500957"/>
    </source>
</evidence>
<feature type="transmembrane region" description="Helical" evidence="5">
    <location>
        <begin position="20"/>
        <end position="42"/>
    </location>
</feature>
<reference evidence="6 7" key="1">
    <citation type="journal article" date="2019" name="Int. J. Syst. Evol. Microbiol.">
        <title>The Global Catalogue of Microorganisms (GCM) 10K type strain sequencing project: providing services to taxonomists for standard genome sequencing and annotation.</title>
        <authorList>
            <consortium name="The Broad Institute Genomics Platform"/>
            <consortium name="The Broad Institute Genome Sequencing Center for Infectious Disease"/>
            <person name="Wu L."/>
            <person name="Ma J."/>
        </authorList>
    </citation>
    <scope>NUCLEOTIDE SEQUENCE [LARGE SCALE GENOMIC DNA]</scope>
    <source>
        <strain evidence="6 7">JCM 10671</strain>
    </source>
</reference>
<comment type="subcellular location">
    <subcellularLocation>
        <location evidence="1">Membrane</location>
        <topology evidence="1">Multi-pass membrane protein</topology>
    </subcellularLocation>
</comment>
<evidence type="ECO:0000256" key="4">
    <source>
        <dbReference type="ARBA" id="ARBA00023136"/>
    </source>
</evidence>
<keyword evidence="2 5" id="KW-0812">Transmembrane</keyword>
<keyword evidence="4 5" id="KW-0472">Membrane</keyword>
<feature type="transmembrane region" description="Helical" evidence="5">
    <location>
        <begin position="213"/>
        <end position="232"/>
    </location>
</feature>
<organism evidence="6 7">
    <name type="scientific">Sporichthya brevicatena</name>
    <dbReference type="NCBI Taxonomy" id="171442"/>
    <lineage>
        <taxon>Bacteria</taxon>
        <taxon>Bacillati</taxon>
        <taxon>Actinomycetota</taxon>
        <taxon>Actinomycetes</taxon>
        <taxon>Sporichthyales</taxon>
        <taxon>Sporichthyaceae</taxon>
        <taxon>Sporichthya</taxon>
    </lineage>
</organism>
<evidence type="ECO:0000256" key="2">
    <source>
        <dbReference type="ARBA" id="ARBA00022692"/>
    </source>
</evidence>
<protein>
    <submittedName>
        <fullName evidence="6">Uncharacterized protein</fullName>
    </submittedName>
</protein>
<proteinExistence type="predicted"/>
<sequence length="255" mass="28809">MGAMNEGYDPQVVIDNSTGGLSMAVILVLMAVAGIGGYMQYVGAIRRGARDRQYCIPLVTNLWNFAHDVTFVLSFESWYDDENELWILKLFWVGLIVFSLMELVVISHIIRYAREDLWGAGCSVPRAIAIYSAMQACVFGIFWWFQGITDDPLEYYGLTTTVIMASAFNISMMRARGDRRGMSEFILWGYLTLSCGFWPWMMVSDPDHFTHPIYILIAVGNIAIDIVSIAYYRSLPEYVPATSERPAERESVPTG</sequence>
<feature type="transmembrane region" description="Helical" evidence="5">
    <location>
        <begin position="86"/>
        <end position="106"/>
    </location>
</feature>
<gene>
    <name evidence="6" type="ORF">GCM10009547_00250</name>
</gene>
<dbReference type="Proteomes" id="UP001500957">
    <property type="component" value="Unassembled WGS sequence"/>
</dbReference>
<feature type="transmembrane region" description="Helical" evidence="5">
    <location>
        <begin position="127"/>
        <end position="149"/>
    </location>
</feature>